<dbReference type="EMBL" id="BARS01017504">
    <property type="protein sequence ID" value="GAF85985.1"/>
    <property type="molecule type" value="Genomic_DNA"/>
</dbReference>
<keyword evidence="2" id="KW-0808">Transferase</keyword>
<dbReference type="InterPro" id="IPR004461">
    <property type="entry name" value="CO_DH/Ac-CoA_synth_bsu"/>
</dbReference>
<evidence type="ECO:0000256" key="1">
    <source>
        <dbReference type="ARBA" id="ARBA00012244"/>
    </source>
</evidence>
<evidence type="ECO:0000313" key="3">
    <source>
        <dbReference type="EMBL" id="GAF85985.1"/>
    </source>
</evidence>
<dbReference type="GO" id="GO:0043884">
    <property type="term" value="F:CO-methylating acetyl-CoA synthase activity"/>
    <property type="evidence" value="ECO:0007669"/>
    <property type="project" value="UniProtKB-EC"/>
</dbReference>
<dbReference type="Gene3D" id="3.30.1650.10">
    <property type="entry name" value="Bifunctional carbon monoxide dehydrogenase/acetyl-coa synthase(codh/acs), Chain M, domain 3"/>
    <property type="match status" value="1"/>
</dbReference>
<dbReference type="InterPro" id="IPR011254">
    <property type="entry name" value="Prismane-like_sf"/>
</dbReference>
<gene>
    <name evidence="3" type="ORF">S01H1_28626</name>
</gene>
<dbReference type="GO" id="GO:0043885">
    <property type="term" value="F:anaerobic carbon-monoxide dehydrogenase activity"/>
    <property type="evidence" value="ECO:0007669"/>
    <property type="project" value="InterPro"/>
</dbReference>
<dbReference type="SUPFAM" id="SSF56821">
    <property type="entry name" value="Prismane protein-like"/>
    <property type="match status" value="1"/>
</dbReference>
<dbReference type="AlphaFoldDB" id="X0UC09"/>
<dbReference type="PANTHER" id="PTHR42281">
    <property type="match status" value="1"/>
</dbReference>
<name>X0UC09_9ZZZZ</name>
<accession>X0UC09</accession>
<feature type="non-terminal residue" evidence="3">
    <location>
        <position position="1"/>
    </location>
</feature>
<dbReference type="Pfam" id="PF03598">
    <property type="entry name" value="CdhC"/>
    <property type="match status" value="1"/>
</dbReference>
<dbReference type="GO" id="GO:0006084">
    <property type="term" value="P:acetyl-CoA metabolic process"/>
    <property type="evidence" value="ECO:0007669"/>
    <property type="project" value="InterPro"/>
</dbReference>
<proteinExistence type="predicted"/>
<protein>
    <recommendedName>
        <fullName evidence="1">CO-methylating acetyl-CoA synthase</fullName>
        <ecNumber evidence="1">2.3.1.169</ecNumber>
    </recommendedName>
</protein>
<dbReference type="PANTHER" id="PTHR42281:SF1">
    <property type="entry name" value="ACETYL-COA DECARBONYLASE_SYNTHASE COMPLEX SUBUNIT BETA 1"/>
    <property type="match status" value="1"/>
</dbReference>
<dbReference type="EC" id="2.3.1.169" evidence="1"/>
<evidence type="ECO:0000256" key="2">
    <source>
        <dbReference type="ARBA" id="ARBA00022679"/>
    </source>
</evidence>
<comment type="caution">
    <text evidence="3">The sequence shown here is derived from an EMBL/GenBank/DDBJ whole genome shotgun (WGS) entry which is preliminary data.</text>
</comment>
<organism evidence="3">
    <name type="scientific">marine sediment metagenome</name>
    <dbReference type="NCBI Taxonomy" id="412755"/>
    <lineage>
        <taxon>unclassified sequences</taxon>
        <taxon>metagenomes</taxon>
        <taxon>ecological metagenomes</taxon>
    </lineage>
</organism>
<sequence>GASPGIILRGDTFIELGNPDSGSSAFLLWTDNTSLLRDGRITLIGPDIPESSGGSLPFGQVLMVGGESLSEKEHEELARNQYIADQIEGYMIRSMPQHMWSRVSKEAAAKGFCFETLGRALMAIFKSEVSKIQAMEIIFVTSSRENLKPLESIDEQVREISHNITRDVWKAKGYDLDEIECTLGWDCRSCEYKPVCDEIRKVVKVRKKKTKVTKTAANS</sequence>
<dbReference type="InterPro" id="IPR038571">
    <property type="entry name" value="CO_DH/Ac-CoA_synth_bsu_3_sf"/>
</dbReference>
<reference evidence="3" key="1">
    <citation type="journal article" date="2014" name="Front. Microbiol.">
        <title>High frequency of phylogenetically diverse reductive dehalogenase-homologous genes in deep subseafloor sedimentary metagenomes.</title>
        <authorList>
            <person name="Kawai M."/>
            <person name="Futagami T."/>
            <person name="Toyoda A."/>
            <person name="Takaki Y."/>
            <person name="Nishi S."/>
            <person name="Hori S."/>
            <person name="Arai W."/>
            <person name="Tsubouchi T."/>
            <person name="Morono Y."/>
            <person name="Uchiyama I."/>
            <person name="Ito T."/>
            <person name="Fujiyama A."/>
            <person name="Inagaki F."/>
            <person name="Takami H."/>
        </authorList>
    </citation>
    <scope>NUCLEOTIDE SEQUENCE</scope>
    <source>
        <strain evidence="3">Expedition CK06-06</strain>
    </source>
</reference>